<keyword evidence="12" id="KW-0233">DNA recombination</keyword>
<dbReference type="GO" id="GO:0003887">
    <property type="term" value="F:DNA-directed DNA polymerase activity"/>
    <property type="evidence" value="ECO:0007669"/>
    <property type="project" value="UniProtKB-KW"/>
</dbReference>
<name>A0A2N5VHA8_9BASI</name>
<evidence type="ECO:0000256" key="6">
    <source>
        <dbReference type="ARBA" id="ARBA00022801"/>
    </source>
</evidence>
<dbReference type="GO" id="GO:0032196">
    <property type="term" value="P:transposition"/>
    <property type="evidence" value="ECO:0007669"/>
    <property type="project" value="UniProtKB-KW"/>
</dbReference>
<dbReference type="Proteomes" id="UP000235388">
    <property type="component" value="Unassembled WGS sequence"/>
</dbReference>
<reference evidence="17 18" key="1">
    <citation type="submission" date="2017-11" db="EMBL/GenBank/DDBJ databases">
        <title>De novo assembly and phasing of dikaryotic genomes from two isolates of Puccinia coronata f. sp. avenae, the causal agent of oat crown rust.</title>
        <authorList>
            <person name="Miller M.E."/>
            <person name="Zhang Y."/>
            <person name="Omidvar V."/>
            <person name="Sperschneider J."/>
            <person name="Schwessinger B."/>
            <person name="Raley C."/>
            <person name="Palmer J.M."/>
            <person name="Garnica D."/>
            <person name="Upadhyaya N."/>
            <person name="Rathjen J."/>
            <person name="Taylor J.M."/>
            <person name="Park R.F."/>
            <person name="Dodds P.N."/>
            <person name="Hirsch C.D."/>
            <person name="Kianian S.F."/>
            <person name="Figueroa M."/>
        </authorList>
    </citation>
    <scope>NUCLEOTIDE SEQUENCE [LARGE SCALE GENOMIC DNA]</scope>
    <source>
        <strain evidence="17">12NC29</strain>
    </source>
</reference>
<dbReference type="PANTHER" id="PTHR42648">
    <property type="entry name" value="TRANSPOSASE, PUTATIVE-RELATED"/>
    <property type="match status" value="1"/>
</dbReference>
<dbReference type="OrthoDB" id="3243429at2759"/>
<comment type="caution">
    <text evidence="17">The sequence shown here is derived from an EMBL/GenBank/DDBJ whole genome shotgun (WGS) entry which is preliminary data.</text>
</comment>
<gene>
    <name evidence="17" type="ORF">PCANC_07764</name>
</gene>
<dbReference type="Gene3D" id="3.30.420.10">
    <property type="entry name" value="Ribonuclease H-like superfamily/Ribonuclease H"/>
    <property type="match status" value="1"/>
</dbReference>
<dbReference type="GO" id="GO:0006310">
    <property type="term" value="P:DNA recombination"/>
    <property type="evidence" value="ECO:0007669"/>
    <property type="project" value="UniProtKB-KW"/>
</dbReference>
<dbReference type="GO" id="GO:0005634">
    <property type="term" value="C:nucleus"/>
    <property type="evidence" value="ECO:0007669"/>
    <property type="project" value="UniProtKB-ARBA"/>
</dbReference>
<proteinExistence type="predicted"/>
<evidence type="ECO:0000256" key="14">
    <source>
        <dbReference type="ARBA" id="ARBA00049244"/>
    </source>
</evidence>
<evidence type="ECO:0000259" key="16">
    <source>
        <dbReference type="PROSITE" id="PS50994"/>
    </source>
</evidence>
<keyword evidence="5" id="KW-0255">Endonuclease</keyword>
<keyword evidence="18" id="KW-1185">Reference proteome</keyword>
<dbReference type="GO" id="GO:0003723">
    <property type="term" value="F:RNA binding"/>
    <property type="evidence" value="ECO:0007669"/>
    <property type="project" value="UniProtKB-KW"/>
</dbReference>
<evidence type="ECO:0000313" key="18">
    <source>
        <dbReference type="Proteomes" id="UP000235388"/>
    </source>
</evidence>
<feature type="compositionally biased region" description="Polar residues" evidence="15">
    <location>
        <begin position="41"/>
        <end position="56"/>
    </location>
</feature>
<keyword evidence="1" id="KW-0815">Transposition</keyword>
<evidence type="ECO:0000256" key="1">
    <source>
        <dbReference type="ARBA" id="ARBA00022578"/>
    </source>
</evidence>
<comment type="catalytic activity">
    <reaction evidence="13">
        <text>DNA(n) + a 2'-deoxyribonucleoside 5'-triphosphate = DNA(n+1) + diphosphate</text>
        <dbReference type="Rhea" id="RHEA:22508"/>
        <dbReference type="Rhea" id="RHEA-COMP:17339"/>
        <dbReference type="Rhea" id="RHEA-COMP:17340"/>
        <dbReference type="ChEBI" id="CHEBI:33019"/>
        <dbReference type="ChEBI" id="CHEBI:61560"/>
        <dbReference type="ChEBI" id="CHEBI:173112"/>
        <dbReference type="EC" id="2.7.7.49"/>
    </reaction>
</comment>
<keyword evidence="6" id="KW-0378">Hydrolase</keyword>
<feature type="domain" description="Integrase catalytic" evidence="16">
    <location>
        <begin position="308"/>
        <end position="445"/>
    </location>
</feature>
<evidence type="ECO:0000256" key="10">
    <source>
        <dbReference type="ARBA" id="ARBA00022918"/>
    </source>
</evidence>
<dbReference type="Pfam" id="PF00665">
    <property type="entry name" value="rve"/>
    <property type="match status" value="1"/>
</dbReference>
<dbReference type="SUPFAM" id="SSF53098">
    <property type="entry name" value="Ribonuclease H-like"/>
    <property type="match status" value="1"/>
</dbReference>
<dbReference type="GO" id="GO:0016787">
    <property type="term" value="F:hydrolase activity"/>
    <property type="evidence" value="ECO:0007669"/>
    <property type="project" value="UniProtKB-KW"/>
</dbReference>
<keyword evidence="2" id="KW-0548">Nucleotidyltransferase</keyword>
<feature type="region of interest" description="Disordered" evidence="15">
    <location>
        <begin position="12"/>
        <end position="92"/>
    </location>
</feature>
<keyword evidence="11" id="KW-0808">Transferase</keyword>
<keyword evidence="7" id="KW-0460">Magnesium</keyword>
<dbReference type="AlphaFoldDB" id="A0A2N5VHA8"/>
<dbReference type="PANTHER" id="PTHR42648:SF11">
    <property type="entry name" value="TRANSPOSON TY4-P GAG-POL POLYPROTEIN"/>
    <property type="match status" value="1"/>
</dbReference>
<keyword evidence="10" id="KW-0695">RNA-directed DNA polymerase</keyword>
<dbReference type="InterPro" id="IPR039537">
    <property type="entry name" value="Retrotran_Ty1/copia-like"/>
</dbReference>
<protein>
    <recommendedName>
        <fullName evidence="16">Integrase catalytic domain-containing protein</fullName>
    </recommendedName>
</protein>
<dbReference type="GO" id="GO:0004519">
    <property type="term" value="F:endonuclease activity"/>
    <property type="evidence" value="ECO:0007669"/>
    <property type="project" value="UniProtKB-KW"/>
</dbReference>
<evidence type="ECO:0000256" key="2">
    <source>
        <dbReference type="ARBA" id="ARBA00022695"/>
    </source>
</evidence>
<keyword evidence="11" id="KW-0239">DNA-directed DNA polymerase</keyword>
<organism evidence="17 18">
    <name type="scientific">Puccinia coronata f. sp. avenae</name>
    <dbReference type="NCBI Taxonomy" id="200324"/>
    <lineage>
        <taxon>Eukaryota</taxon>
        <taxon>Fungi</taxon>
        <taxon>Dikarya</taxon>
        <taxon>Basidiomycota</taxon>
        <taxon>Pucciniomycotina</taxon>
        <taxon>Pucciniomycetes</taxon>
        <taxon>Pucciniales</taxon>
        <taxon>Pucciniaceae</taxon>
        <taxon>Puccinia</taxon>
    </lineage>
</organism>
<keyword evidence="9" id="KW-0229">DNA integration</keyword>
<evidence type="ECO:0000256" key="15">
    <source>
        <dbReference type="SAM" id="MobiDB-lite"/>
    </source>
</evidence>
<evidence type="ECO:0000256" key="12">
    <source>
        <dbReference type="ARBA" id="ARBA00023172"/>
    </source>
</evidence>
<evidence type="ECO:0000256" key="13">
    <source>
        <dbReference type="ARBA" id="ARBA00048173"/>
    </source>
</evidence>
<evidence type="ECO:0000256" key="4">
    <source>
        <dbReference type="ARBA" id="ARBA00022723"/>
    </source>
</evidence>
<keyword evidence="3" id="KW-0540">Nuclease</keyword>
<comment type="catalytic activity">
    <reaction evidence="14">
        <text>DNA(n) + a 2'-deoxyribonucleoside 5'-triphosphate = DNA(n+1) + diphosphate</text>
        <dbReference type="Rhea" id="RHEA:22508"/>
        <dbReference type="Rhea" id="RHEA-COMP:17339"/>
        <dbReference type="Rhea" id="RHEA-COMP:17340"/>
        <dbReference type="ChEBI" id="CHEBI:33019"/>
        <dbReference type="ChEBI" id="CHEBI:61560"/>
        <dbReference type="ChEBI" id="CHEBI:173112"/>
        <dbReference type="EC" id="2.7.7.7"/>
    </reaction>
</comment>
<sequence>MLLPIRSVHLRRTISKRQQSSPPYPKTGYSRILRKAKAKQHQNAEGQQEPTQSNKKNFAWQPNKPAAKAGRTSVAHLGQSNPDDNEDTDYSGSEIGVVTHQAVCSLSSIVNPQAVGNLNLDSGCSMTMLPNVLSLVQLRGDNIPVQLADQSTVEATHRGLISLPLSLKTEVKALVVPFLHKPLLSMAGLCDRDLHAVFTKDGCNILAKRDGASPSLIGRGYRRGNLYYLPAEPVSSFSTSLSLNPPIDNSLLAWHIRLAHTGLRSLKHLLWANNITPLVSNEIEVQQCPTCVQCKMSRRVFKSRQPHRLTTPGELIHSDVGSYKVVSREGYKYFITFIDDFSKACYVYPMKYKNESFKCFKIFRAFFEKSKSHIIQALRTDNGGKYLSTEFTNYLQCLGIAHEPGPPHSPQLNGVAERANQTIGNLVRCALLQAKTPKLFWADAL</sequence>
<evidence type="ECO:0000313" key="17">
    <source>
        <dbReference type="EMBL" id="PLW49393.1"/>
    </source>
</evidence>
<dbReference type="GO" id="GO:0046872">
    <property type="term" value="F:metal ion binding"/>
    <property type="evidence" value="ECO:0007669"/>
    <property type="project" value="UniProtKB-KW"/>
</dbReference>
<dbReference type="InterPro" id="IPR025724">
    <property type="entry name" value="GAG-pre-integrase_dom"/>
</dbReference>
<dbReference type="STRING" id="200324.A0A2N5VHA8"/>
<dbReference type="PROSITE" id="PS50994">
    <property type="entry name" value="INTEGRASE"/>
    <property type="match status" value="1"/>
</dbReference>
<evidence type="ECO:0000256" key="9">
    <source>
        <dbReference type="ARBA" id="ARBA00022908"/>
    </source>
</evidence>
<accession>A0A2N5VHA8</accession>
<dbReference type="InterPro" id="IPR001584">
    <property type="entry name" value="Integrase_cat-core"/>
</dbReference>
<dbReference type="EMBL" id="PGCJ01000096">
    <property type="protein sequence ID" value="PLW49393.1"/>
    <property type="molecule type" value="Genomic_DNA"/>
</dbReference>
<dbReference type="InterPro" id="IPR012337">
    <property type="entry name" value="RNaseH-like_sf"/>
</dbReference>
<keyword evidence="8" id="KW-0694">RNA-binding</keyword>
<dbReference type="GO" id="GO:0015074">
    <property type="term" value="P:DNA integration"/>
    <property type="evidence" value="ECO:0007669"/>
    <property type="project" value="UniProtKB-KW"/>
</dbReference>
<dbReference type="InterPro" id="IPR036397">
    <property type="entry name" value="RNaseH_sf"/>
</dbReference>
<dbReference type="Pfam" id="PF13976">
    <property type="entry name" value="gag_pre-integrs"/>
    <property type="match status" value="1"/>
</dbReference>
<keyword evidence="4" id="KW-0479">Metal-binding</keyword>
<evidence type="ECO:0000256" key="5">
    <source>
        <dbReference type="ARBA" id="ARBA00022759"/>
    </source>
</evidence>
<dbReference type="GO" id="GO:0003964">
    <property type="term" value="F:RNA-directed DNA polymerase activity"/>
    <property type="evidence" value="ECO:0007669"/>
    <property type="project" value="UniProtKB-KW"/>
</dbReference>
<evidence type="ECO:0000256" key="7">
    <source>
        <dbReference type="ARBA" id="ARBA00022842"/>
    </source>
</evidence>
<evidence type="ECO:0000256" key="8">
    <source>
        <dbReference type="ARBA" id="ARBA00022884"/>
    </source>
</evidence>
<evidence type="ECO:0000256" key="3">
    <source>
        <dbReference type="ARBA" id="ARBA00022722"/>
    </source>
</evidence>
<evidence type="ECO:0000256" key="11">
    <source>
        <dbReference type="ARBA" id="ARBA00022932"/>
    </source>
</evidence>